<evidence type="ECO:0000313" key="3">
    <source>
        <dbReference type="Proteomes" id="UP000016412"/>
    </source>
</evidence>
<protein>
    <submittedName>
        <fullName evidence="1">Uncharacterized protein</fullName>
    </submittedName>
</protein>
<dbReference type="Proteomes" id="UP000016646">
    <property type="component" value="Unassembled WGS sequence"/>
</dbReference>
<dbReference type="AlphaFoldDB" id="U1FJ49"/>
<reference evidence="3 4" key="1">
    <citation type="submission" date="2013-08" db="EMBL/GenBank/DDBJ databases">
        <authorList>
            <person name="Durkin A.S."/>
            <person name="Haft D.R."/>
            <person name="McCorrison J."/>
            <person name="Torralba M."/>
            <person name="Gillis M."/>
            <person name="Haft D.H."/>
            <person name="Methe B."/>
            <person name="Sutton G."/>
            <person name="Nelson K.E."/>
        </authorList>
    </citation>
    <scope>NUCLEOTIDE SEQUENCE [LARGE SCALE GENOMIC DNA]</scope>
    <source>
        <strain evidence="2 4">ATCC 35536</strain>
        <strain evidence="1 3">VPI DR56BR1116</strain>
    </source>
</reference>
<organism evidence="1 3">
    <name type="scientific">Treponema socranskii subsp. socranskii VPI DR56BR1116 = ATCC 35536</name>
    <dbReference type="NCBI Taxonomy" id="1125725"/>
    <lineage>
        <taxon>Bacteria</taxon>
        <taxon>Pseudomonadati</taxon>
        <taxon>Spirochaetota</taxon>
        <taxon>Spirochaetia</taxon>
        <taxon>Spirochaetales</taxon>
        <taxon>Treponemataceae</taxon>
        <taxon>Treponema</taxon>
    </lineage>
</organism>
<dbReference type="STRING" id="1125725.HMPREF1325_0365"/>
<dbReference type="Proteomes" id="UP000016412">
    <property type="component" value="Unassembled WGS sequence"/>
</dbReference>
<accession>U1FJ49</accession>
<evidence type="ECO:0000313" key="2">
    <source>
        <dbReference type="EMBL" id="ERJ99773.1"/>
    </source>
</evidence>
<dbReference type="PATRIC" id="fig|1125725.3.peg.2695"/>
<dbReference type="EMBL" id="AUZJ01000073">
    <property type="protein sequence ID" value="ERF59356.1"/>
    <property type="molecule type" value="Genomic_DNA"/>
</dbReference>
<dbReference type="EMBL" id="AVQI01000074">
    <property type="protein sequence ID" value="ERJ99773.1"/>
    <property type="molecule type" value="Genomic_DNA"/>
</dbReference>
<keyword evidence="4" id="KW-1185">Reference proteome</keyword>
<gene>
    <name evidence="2" type="ORF">HMPREF0860_1747</name>
    <name evidence="1" type="ORF">HMPREF1325_0365</name>
</gene>
<sequence length="438" mass="46912">MYGGVSVMKKAIFAAAAVFFGFVFLSCSDVFGGRETDGIAFTVPPLAPQSALSHARAAAGGAEGPWSIYGFLFGEDADPVEIKNIGNGQFTPPSAGEAQGYKGLIQAVSRKGVDISRPQPLFFQRVQAKTKCFVCVLVTYTTSAKMEHTVFSGISPESLVNWAGANYYFTDNFYTPDTGENDISLTLKRNESAPVYFATQNGVGVINSYGQSTYSPQQSTPYKPTHFYWSHGGDRTGALRAVQDLPPDEAGVIILMDDVDVSGISALPSISTSDNRVKHSVDFDSISGKRCKIKANEFSVSSDRYLSFRNILIAADTNSVKINEKGELRFGGAVSLGAGTEINFTNSSLAVEIGRIIVTSPLFGEVGKVSVSFADPATKDDMKDYVKTHPLVRDDTGSTDVPACFGSAVTVTSVASSLSFTARWKRVGGNSWVLEARD</sequence>
<proteinExistence type="predicted"/>
<evidence type="ECO:0000313" key="1">
    <source>
        <dbReference type="EMBL" id="ERF59356.1"/>
    </source>
</evidence>
<comment type="caution">
    <text evidence="1">The sequence shown here is derived from an EMBL/GenBank/DDBJ whole genome shotgun (WGS) entry which is preliminary data.</text>
</comment>
<evidence type="ECO:0000313" key="4">
    <source>
        <dbReference type="Proteomes" id="UP000016646"/>
    </source>
</evidence>
<name>U1FJ49_TRESO</name>